<dbReference type="GO" id="GO:0016787">
    <property type="term" value="F:hydrolase activity"/>
    <property type="evidence" value="ECO:0007669"/>
    <property type="project" value="UniProtKB-KW"/>
</dbReference>
<evidence type="ECO:0000313" key="1">
    <source>
        <dbReference type="EMBL" id="EKT62933.1"/>
    </source>
</evidence>
<comment type="caution">
    <text evidence="1">The sequence shown here is derived from an EMBL/GenBank/DDBJ whole genome shotgun (WGS) entry which is preliminary data.</text>
</comment>
<dbReference type="STRING" id="1141662.OOA_05636"/>
<proteinExistence type="predicted"/>
<dbReference type="AlphaFoldDB" id="K8WQP4"/>
<dbReference type="Proteomes" id="UP000009336">
    <property type="component" value="Unassembled WGS sequence"/>
</dbReference>
<evidence type="ECO:0000313" key="2">
    <source>
        <dbReference type="Proteomes" id="UP000009336"/>
    </source>
</evidence>
<name>K8WQP4_9GAMM</name>
<accession>K8WQP4</accession>
<sequence length="98" mass="10808">MNDSGKPDPTVVLRFDIDILNHVVMQHSELTAIATKPFGGSEDATILAKRVQRHGGKSLYFVVGADRTAGHHQAKFDFDEKEMLTAYNLYTGCLSSLL</sequence>
<dbReference type="SUPFAM" id="SSF53187">
    <property type="entry name" value="Zn-dependent exopeptidases"/>
    <property type="match status" value="1"/>
</dbReference>
<organism evidence="1 2">
    <name type="scientific">Providencia burhodogranariea DSM 19968</name>
    <dbReference type="NCBI Taxonomy" id="1141662"/>
    <lineage>
        <taxon>Bacteria</taxon>
        <taxon>Pseudomonadati</taxon>
        <taxon>Pseudomonadota</taxon>
        <taxon>Gammaproteobacteria</taxon>
        <taxon>Enterobacterales</taxon>
        <taxon>Morganellaceae</taxon>
        <taxon>Providencia</taxon>
    </lineage>
</organism>
<dbReference type="PATRIC" id="fig|1141662.3.peg.1144"/>
<dbReference type="MEROPS" id="M20.020"/>
<dbReference type="RefSeq" id="WP_008911159.1">
    <property type="nucleotide sequence ID" value="NZ_KB233222.1"/>
</dbReference>
<dbReference type="HOGENOM" id="CLU_2331424_0_0_6"/>
<keyword evidence="1" id="KW-0378">Hydrolase</keyword>
<keyword evidence="2" id="KW-1185">Reference proteome</keyword>
<protein>
    <submittedName>
        <fullName evidence="1">Aminohydrolase</fullName>
    </submittedName>
</protein>
<reference evidence="1 2" key="1">
    <citation type="journal article" date="2012" name="BMC Genomics">
        <title>Comparative genomics of bacteria in the genus Providencia isolated from wild Drosophila melanogaster.</title>
        <authorList>
            <person name="Galac M.R."/>
            <person name="Lazzaro B.P."/>
        </authorList>
    </citation>
    <scope>NUCLEOTIDE SEQUENCE [LARGE SCALE GENOMIC DNA]</scope>
    <source>
        <strain evidence="1 2">DSM 19968</strain>
    </source>
</reference>
<dbReference type="Gene3D" id="3.40.630.10">
    <property type="entry name" value="Zn peptidases"/>
    <property type="match status" value="1"/>
</dbReference>
<dbReference type="EMBL" id="AKKL01000016">
    <property type="protein sequence ID" value="EKT62933.1"/>
    <property type="molecule type" value="Genomic_DNA"/>
</dbReference>
<dbReference type="eggNOG" id="COG1473">
    <property type="taxonomic scope" value="Bacteria"/>
</dbReference>
<gene>
    <name evidence="1" type="ORF">OOA_05636</name>
</gene>